<gene>
    <name evidence="3" type="ORF">THASP1DRAFT_30858</name>
</gene>
<keyword evidence="2" id="KW-0472">Membrane</keyword>
<feature type="compositionally biased region" description="Basic and acidic residues" evidence="1">
    <location>
        <begin position="222"/>
        <end position="239"/>
    </location>
</feature>
<feature type="compositionally biased region" description="Polar residues" evidence="1">
    <location>
        <begin position="98"/>
        <end position="108"/>
    </location>
</feature>
<feature type="compositionally biased region" description="Basic and acidic residues" evidence="1">
    <location>
        <begin position="23"/>
        <end position="38"/>
    </location>
</feature>
<feature type="transmembrane region" description="Helical" evidence="2">
    <location>
        <begin position="329"/>
        <end position="350"/>
    </location>
</feature>
<feature type="compositionally biased region" description="Basic and acidic residues" evidence="1">
    <location>
        <begin position="431"/>
        <end position="440"/>
    </location>
</feature>
<evidence type="ECO:0000313" key="3">
    <source>
        <dbReference type="EMBL" id="RKP07326.1"/>
    </source>
</evidence>
<dbReference type="EMBL" id="KZ992735">
    <property type="protein sequence ID" value="RKP07326.1"/>
    <property type="molecule type" value="Genomic_DNA"/>
</dbReference>
<dbReference type="Proteomes" id="UP000271241">
    <property type="component" value="Unassembled WGS sequence"/>
</dbReference>
<accession>A0A4P9XN35</accession>
<feature type="compositionally biased region" description="Polar residues" evidence="1">
    <location>
        <begin position="164"/>
        <end position="187"/>
    </location>
</feature>
<proteinExistence type="predicted"/>
<evidence type="ECO:0000256" key="1">
    <source>
        <dbReference type="SAM" id="MobiDB-lite"/>
    </source>
</evidence>
<evidence type="ECO:0000313" key="4">
    <source>
        <dbReference type="Proteomes" id="UP000271241"/>
    </source>
</evidence>
<dbReference type="OrthoDB" id="2289831at2759"/>
<name>A0A4P9XN35_9FUNG</name>
<evidence type="ECO:0000256" key="2">
    <source>
        <dbReference type="SAM" id="Phobius"/>
    </source>
</evidence>
<reference evidence="4" key="1">
    <citation type="journal article" date="2018" name="Nat. Microbiol.">
        <title>Leveraging single-cell genomics to expand the fungal tree of life.</title>
        <authorList>
            <person name="Ahrendt S.R."/>
            <person name="Quandt C.A."/>
            <person name="Ciobanu D."/>
            <person name="Clum A."/>
            <person name="Salamov A."/>
            <person name="Andreopoulos B."/>
            <person name="Cheng J.F."/>
            <person name="Woyke T."/>
            <person name="Pelin A."/>
            <person name="Henrissat B."/>
            <person name="Reynolds N.K."/>
            <person name="Benny G.L."/>
            <person name="Smith M.E."/>
            <person name="James T.Y."/>
            <person name="Grigoriev I.V."/>
        </authorList>
    </citation>
    <scope>NUCLEOTIDE SEQUENCE [LARGE SCALE GENOMIC DNA]</scope>
    <source>
        <strain evidence="4">RSA 1356</strain>
    </source>
</reference>
<keyword evidence="4" id="KW-1185">Reference proteome</keyword>
<keyword evidence="2" id="KW-0812">Transmembrane</keyword>
<sequence length="763" mass="83189">MSLRPYGRFFPARDNSLGSSRTSTDRDNNDHVSHDSVGDSKAASTAGALYNHESYSNRGAGLSARPSRPLQGSKGKRARRRKSPDTGSIERAPLLPRAQSTPLLGSSAQHRKRPGGRVPRLIVRNKTPLLGRRMSSRPRPDAGHIFGDHESGDDDDDAVLASARQHNASNEQQAAWQDAGGNSSSSKAHPAAHEAGAASTRTSQEGWYNVNLADGEGGLKAPHPESGQHEARVKSEKADASTAVDIPPSDDEQTFIKPRREPDTDSLAEPVAVYSRGFDPDELDGDDSPPALCCGLPATFWLFILGFFFPALWFLGACWLASRHPIVRLWAWLDFVMAFFTLITCIVLGARLPGAWVSTTPPQAEAPSRSPTPSDTSEYEPSHEPFRTPDQWESDRPESLVIPSASKPALSPLTTPDAPVHTHDAAASPVHEAHTTEGHDTPTGTENVQEAGSLPVDSLAITPPYQHHWSSSRSPPVDTRAQERCPTPPPTYTVNDTRSPHHITAYVSQPSGRPCYLSDASDNSASQGGLFISSPYHTPKGQKLHPCDREPERSTRQSASGSSTPMPWRTHEYVYAGEIPPSPLKRPYGIHSAGPCSPRMPVAAPLSLSTPPQKQDVSPPPPLHFATPQYKHHLSPPPTFAAGLQSPRRDARESNVPLPPGVYLIDSRGPFNIVESPACGDAVGDQERWIRSSGPQQQDEPIKQRRFPIVMFIWLLGWLIPPLWIAGSFWCFSRDPRERLWGTLCFANFVLLMAIVAIIVVPM</sequence>
<feature type="transmembrane region" description="Helical" evidence="2">
    <location>
        <begin position="300"/>
        <end position="322"/>
    </location>
</feature>
<keyword evidence="2" id="KW-1133">Transmembrane helix</keyword>
<protein>
    <submittedName>
        <fullName evidence="3">Uncharacterized protein</fullName>
    </submittedName>
</protein>
<feature type="transmembrane region" description="Helical" evidence="2">
    <location>
        <begin position="740"/>
        <end position="761"/>
    </location>
</feature>
<feature type="compositionally biased region" description="Basic and acidic residues" evidence="1">
    <location>
        <begin position="138"/>
        <end position="150"/>
    </location>
</feature>
<feature type="region of interest" description="Disordered" evidence="1">
    <location>
        <begin position="359"/>
        <end position="568"/>
    </location>
</feature>
<organism evidence="3 4">
    <name type="scientific">Thamnocephalis sphaerospora</name>
    <dbReference type="NCBI Taxonomy" id="78915"/>
    <lineage>
        <taxon>Eukaryota</taxon>
        <taxon>Fungi</taxon>
        <taxon>Fungi incertae sedis</taxon>
        <taxon>Zoopagomycota</taxon>
        <taxon>Zoopagomycotina</taxon>
        <taxon>Zoopagomycetes</taxon>
        <taxon>Zoopagales</taxon>
        <taxon>Sigmoideomycetaceae</taxon>
        <taxon>Thamnocephalis</taxon>
    </lineage>
</organism>
<feature type="transmembrane region" description="Helical" evidence="2">
    <location>
        <begin position="711"/>
        <end position="733"/>
    </location>
</feature>
<dbReference type="AlphaFoldDB" id="A0A4P9XN35"/>
<feature type="compositionally biased region" description="Basic and acidic residues" evidence="1">
    <location>
        <begin position="545"/>
        <end position="555"/>
    </location>
</feature>
<feature type="region of interest" description="Disordered" evidence="1">
    <location>
        <begin position="1"/>
        <end position="266"/>
    </location>
</feature>
<feature type="compositionally biased region" description="Polar residues" evidence="1">
    <location>
        <begin position="556"/>
        <end position="565"/>
    </location>
</feature>